<dbReference type="SUPFAM" id="SSF52374">
    <property type="entry name" value="Nucleotidylyl transferase"/>
    <property type="match status" value="1"/>
</dbReference>
<evidence type="ECO:0000256" key="6">
    <source>
        <dbReference type="ARBA" id="ARBA00022598"/>
    </source>
</evidence>
<dbReference type="CDD" id="cd00806">
    <property type="entry name" value="TrpRS_core"/>
    <property type="match status" value="1"/>
</dbReference>
<dbReference type="AlphaFoldDB" id="C1N232"/>
<evidence type="ECO:0000256" key="5">
    <source>
        <dbReference type="ARBA" id="ARBA00022490"/>
    </source>
</evidence>
<evidence type="ECO:0000256" key="12">
    <source>
        <dbReference type="ARBA" id="ARBA00049929"/>
    </source>
</evidence>
<dbReference type="Gene3D" id="3.40.50.620">
    <property type="entry name" value="HUPs"/>
    <property type="match status" value="1"/>
</dbReference>
<dbReference type="InterPro" id="IPR002306">
    <property type="entry name" value="Trp-tRNA-ligase"/>
</dbReference>
<evidence type="ECO:0000256" key="10">
    <source>
        <dbReference type="ARBA" id="ARBA00023146"/>
    </source>
</evidence>
<evidence type="ECO:0000256" key="14">
    <source>
        <dbReference type="SAM" id="MobiDB-lite"/>
    </source>
</evidence>
<protein>
    <recommendedName>
        <fullName evidence="4">Tryptophan--tRNA ligase, cytoplasmic</fullName>
        <ecNumber evidence="3">6.1.1.2</ecNumber>
    </recommendedName>
    <alternativeName>
        <fullName evidence="11">Tryptophanyl-tRNA synthetase</fullName>
    </alternativeName>
</protein>
<dbReference type="PANTHER" id="PTHR10055:SF1">
    <property type="entry name" value="TRYPTOPHAN--TRNA LIGASE, CYTOPLASMIC"/>
    <property type="match status" value="1"/>
</dbReference>
<evidence type="ECO:0000256" key="7">
    <source>
        <dbReference type="ARBA" id="ARBA00022741"/>
    </source>
</evidence>
<feature type="compositionally biased region" description="Gly residues" evidence="14">
    <location>
        <begin position="487"/>
        <end position="501"/>
    </location>
</feature>
<evidence type="ECO:0000256" key="2">
    <source>
        <dbReference type="ARBA" id="ARBA00005594"/>
    </source>
</evidence>
<dbReference type="InterPro" id="IPR014729">
    <property type="entry name" value="Rossmann-like_a/b/a_fold"/>
</dbReference>
<keyword evidence="6 13" id="KW-0436">Ligase</keyword>
<comment type="catalytic activity">
    <reaction evidence="12">
        <text>tRNA(Trp) + L-tryptophan + ATP = L-tryptophyl-tRNA(Trp) + AMP + diphosphate + H(+)</text>
        <dbReference type="Rhea" id="RHEA:24080"/>
        <dbReference type="Rhea" id="RHEA-COMP:9671"/>
        <dbReference type="Rhea" id="RHEA-COMP:9705"/>
        <dbReference type="ChEBI" id="CHEBI:15378"/>
        <dbReference type="ChEBI" id="CHEBI:30616"/>
        <dbReference type="ChEBI" id="CHEBI:33019"/>
        <dbReference type="ChEBI" id="CHEBI:57912"/>
        <dbReference type="ChEBI" id="CHEBI:78442"/>
        <dbReference type="ChEBI" id="CHEBI:78535"/>
        <dbReference type="ChEBI" id="CHEBI:456215"/>
        <dbReference type="EC" id="6.1.1.2"/>
    </reaction>
</comment>
<evidence type="ECO:0000256" key="13">
    <source>
        <dbReference type="RuleBase" id="RU363036"/>
    </source>
</evidence>
<organism evidence="16">
    <name type="scientific">Micromonas pusilla (strain CCMP1545)</name>
    <name type="common">Picoplanktonic green alga</name>
    <dbReference type="NCBI Taxonomy" id="564608"/>
    <lineage>
        <taxon>Eukaryota</taxon>
        <taxon>Viridiplantae</taxon>
        <taxon>Chlorophyta</taxon>
        <taxon>Mamiellophyceae</taxon>
        <taxon>Mamiellales</taxon>
        <taxon>Mamiellaceae</taxon>
        <taxon>Micromonas</taxon>
    </lineage>
</organism>
<dbReference type="KEGG" id="mpp:MICPUCDRAFT_51831"/>
<dbReference type="eggNOG" id="KOG2145">
    <property type="taxonomic scope" value="Eukaryota"/>
</dbReference>
<dbReference type="GO" id="GO:0004830">
    <property type="term" value="F:tryptophan-tRNA ligase activity"/>
    <property type="evidence" value="ECO:0007669"/>
    <property type="project" value="UniProtKB-EC"/>
</dbReference>
<dbReference type="FunFam" id="3.40.50.620:FF:000033">
    <property type="entry name" value="tryptophan--tRNA ligase, cytoplasmic"/>
    <property type="match status" value="1"/>
</dbReference>
<dbReference type="RefSeq" id="XP_003062018.1">
    <property type="nucleotide sequence ID" value="XM_003061972.1"/>
</dbReference>
<dbReference type="EC" id="6.1.1.2" evidence="3"/>
<dbReference type="Pfam" id="PF00579">
    <property type="entry name" value="tRNA-synt_1b"/>
    <property type="match status" value="1"/>
</dbReference>
<comment type="subcellular location">
    <subcellularLocation>
        <location evidence="1">Cytoplasm</location>
    </subcellularLocation>
</comment>
<dbReference type="OrthoDB" id="10261385at2759"/>
<keyword evidence="5" id="KW-0963">Cytoplasm</keyword>
<sequence length="538" mass="57792">MSAAVDAVAAGVAAVDVASGDDAHAPPPAAAEDGGEQVVTPWDVAGGADGKIDYAKLVDQFGCQTIDAALVERIERVTNTRAHPFLRRGMFFAHRELDQIVSAYERGEKFYLYTGRGPSSEALHLGHLIPFHFTKWLQDAFKVPLVIQLTDDEKFLWKSLELSEARRLARENAKDIIACGFDPRRTFIFSDVDYMCAPFYVNTLKIAKCVTFNQARGIFGFSGESNIGQIGFPPTQAAPAFPDCFPHLFGKCKKSLRCLIPCAIDQDPYFRMTRDAAPRIGGHKPALVESRFFPALKGESGKMSASDPTSAIYVTDSPKQIKEKINKYAFSGGRLTVEEVRSIHWSPYDRVGVHRALGGDLDVDISWKWLNFFMDDDAELKRIGDAYGAGEMLSGEIKCELIACLTPIIAAHQAARSAVTDARVDQFFSTAPRDFHAMFGDMEGPPPNPPGAGEKVSFQGSEDLVAIGAPGVGEGPGGKGKGEGEGEGGGEGGGGGDGEGGMSKNQLKKIQKEKEIAEKKAKKAAEKAAAKAAAAAAP</sequence>
<dbReference type="PROSITE" id="PS00178">
    <property type="entry name" value="AA_TRNA_LIGASE_I"/>
    <property type="match status" value="1"/>
</dbReference>
<keyword evidence="10 13" id="KW-0030">Aminoacyl-tRNA synthetase</keyword>
<feature type="region of interest" description="Disordered" evidence="14">
    <location>
        <begin position="436"/>
        <end position="538"/>
    </location>
</feature>
<feature type="compositionally biased region" description="Basic and acidic residues" evidence="14">
    <location>
        <begin position="510"/>
        <end position="529"/>
    </location>
</feature>
<evidence type="ECO:0000256" key="3">
    <source>
        <dbReference type="ARBA" id="ARBA00013161"/>
    </source>
</evidence>
<keyword evidence="9 13" id="KW-0648">Protein biosynthesis</keyword>
<dbReference type="Proteomes" id="UP000001876">
    <property type="component" value="Unassembled WGS sequence"/>
</dbReference>
<dbReference type="GO" id="GO:0048608">
    <property type="term" value="P:reproductive structure development"/>
    <property type="evidence" value="ECO:0007669"/>
    <property type="project" value="UniProtKB-ARBA"/>
</dbReference>
<dbReference type="GO" id="GO:0005524">
    <property type="term" value="F:ATP binding"/>
    <property type="evidence" value="ECO:0007669"/>
    <property type="project" value="UniProtKB-KW"/>
</dbReference>
<evidence type="ECO:0000256" key="11">
    <source>
        <dbReference type="ARBA" id="ARBA00030268"/>
    </source>
</evidence>
<evidence type="ECO:0000313" key="16">
    <source>
        <dbReference type="Proteomes" id="UP000001876"/>
    </source>
</evidence>
<dbReference type="FunFam" id="1.10.240.10:FF:000007">
    <property type="entry name" value="Tryptophan--tRNA ligase"/>
    <property type="match status" value="1"/>
</dbReference>
<dbReference type="Gene3D" id="1.10.240.10">
    <property type="entry name" value="Tyrosyl-Transfer RNA Synthetase"/>
    <property type="match status" value="1"/>
</dbReference>
<dbReference type="EMBL" id="GG663745">
    <property type="protein sequence ID" value="EEH53730.1"/>
    <property type="molecule type" value="Genomic_DNA"/>
</dbReference>
<dbReference type="GO" id="GO:0005737">
    <property type="term" value="C:cytoplasm"/>
    <property type="evidence" value="ECO:0007669"/>
    <property type="project" value="UniProtKB-SubCell"/>
</dbReference>
<dbReference type="GeneID" id="9687662"/>
<gene>
    <name evidence="15" type="ORF">MICPUCDRAFT_51831</name>
</gene>
<keyword evidence="16" id="KW-1185">Reference proteome</keyword>
<dbReference type="PANTHER" id="PTHR10055">
    <property type="entry name" value="TRYPTOPHANYL-TRNA SYNTHETASE"/>
    <property type="match status" value="1"/>
</dbReference>
<evidence type="ECO:0000313" key="15">
    <source>
        <dbReference type="EMBL" id="EEH53730.1"/>
    </source>
</evidence>
<evidence type="ECO:0000256" key="9">
    <source>
        <dbReference type="ARBA" id="ARBA00022917"/>
    </source>
</evidence>
<evidence type="ECO:0000256" key="4">
    <source>
        <dbReference type="ARBA" id="ARBA00013782"/>
    </source>
</evidence>
<reference evidence="15 16" key="1">
    <citation type="journal article" date="2009" name="Science">
        <title>Green evolution and dynamic adaptations revealed by genomes of the marine picoeukaryotes Micromonas.</title>
        <authorList>
            <person name="Worden A.Z."/>
            <person name="Lee J.H."/>
            <person name="Mock T."/>
            <person name="Rouze P."/>
            <person name="Simmons M.P."/>
            <person name="Aerts A.L."/>
            <person name="Allen A.E."/>
            <person name="Cuvelier M.L."/>
            <person name="Derelle E."/>
            <person name="Everett M.V."/>
            <person name="Foulon E."/>
            <person name="Grimwood J."/>
            <person name="Gundlach H."/>
            <person name="Henrissat B."/>
            <person name="Napoli C."/>
            <person name="McDonald S.M."/>
            <person name="Parker M.S."/>
            <person name="Rombauts S."/>
            <person name="Salamov A."/>
            <person name="Von Dassow P."/>
            <person name="Badger J.H."/>
            <person name="Coutinho P.M."/>
            <person name="Demir E."/>
            <person name="Dubchak I."/>
            <person name="Gentemann C."/>
            <person name="Eikrem W."/>
            <person name="Gready J.E."/>
            <person name="John U."/>
            <person name="Lanier W."/>
            <person name="Lindquist E.A."/>
            <person name="Lucas S."/>
            <person name="Mayer K.F."/>
            <person name="Moreau H."/>
            <person name="Not F."/>
            <person name="Otillar R."/>
            <person name="Panaud O."/>
            <person name="Pangilinan J."/>
            <person name="Paulsen I."/>
            <person name="Piegu B."/>
            <person name="Poliakov A."/>
            <person name="Robbens S."/>
            <person name="Schmutz J."/>
            <person name="Toulza E."/>
            <person name="Wyss T."/>
            <person name="Zelensky A."/>
            <person name="Zhou K."/>
            <person name="Armbrust E.V."/>
            <person name="Bhattacharya D."/>
            <person name="Goodenough U.W."/>
            <person name="Van de Peer Y."/>
            <person name="Grigoriev I.V."/>
        </authorList>
    </citation>
    <scope>NUCLEOTIDE SEQUENCE [LARGE SCALE GENOMIC DNA]</scope>
    <source>
        <strain evidence="15 16">CCMP1545</strain>
    </source>
</reference>
<keyword evidence="8 13" id="KW-0067">ATP-binding</keyword>
<evidence type="ECO:0000256" key="8">
    <source>
        <dbReference type="ARBA" id="ARBA00022840"/>
    </source>
</evidence>
<evidence type="ECO:0000256" key="1">
    <source>
        <dbReference type="ARBA" id="ARBA00004496"/>
    </source>
</evidence>
<dbReference type="GO" id="GO:0006436">
    <property type="term" value="P:tryptophanyl-tRNA aminoacylation"/>
    <property type="evidence" value="ECO:0007669"/>
    <property type="project" value="InterPro"/>
</dbReference>
<dbReference type="OMA" id="CIYDNFG"/>
<keyword evidence="7 13" id="KW-0547">Nucleotide-binding</keyword>
<dbReference type="InterPro" id="IPR002305">
    <property type="entry name" value="aa-tRNA-synth_Ic"/>
</dbReference>
<comment type="similarity">
    <text evidence="2 13">Belongs to the class-I aminoacyl-tRNA synthetase family.</text>
</comment>
<name>C1N232_MICPC</name>
<proteinExistence type="inferred from homology"/>
<dbReference type="STRING" id="564608.C1N232"/>
<accession>C1N232</accession>
<dbReference type="GO" id="GO:0009791">
    <property type="term" value="P:post-embryonic development"/>
    <property type="evidence" value="ECO:0007669"/>
    <property type="project" value="UniProtKB-ARBA"/>
</dbReference>
<feature type="compositionally biased region" description="Gly residues" evidence="14">
    <location>
        <begin position="470"/>
        <end position="479"/>
    </location>
</feature>
<dbReference type="PRINTS" id="PR01039">
    <property type="entry name" value="TRNASYNTHTRP"/>
</dbReference>
<dbReference type="InterPro" id="IPR001412">
    <property type="entry name" value="aa-tRNA-synth_I_CS"/>
</dbReference>
<dbReference type="NCBIfam" id="TIGR00233">
    <property type="entry name" value="trpS"/>
    <property type="match status" value="1"/>
</dbReference>